<accession>A0A0L8HVX9</accession>
<name>A0A0L8HVX9_OCTBM</name>
<sequence>MCFSFTHLVFIPLPSTSYTTPVHLPVHMPTSTLVHMSPCKFIHVSICHFSISIVSISLNVQYPKTRVHLIVTFTV</sequence>
<proteinExistence type="predicted"/>
<reference evidence="1" key="1">
    <citation type="submission" date="2015-07" db="EMBL/GenBank/DDBJ databases">
        <title>MeaNS - Measles Nucleotide Surveillance Program.</title>
        <authorList>
            <person name="Tran T."/>
            <person name="Druce J."/>
        </authorList>
    </citation>
    <scope>NUCLEOTIDE SEQUENCE</scope>
    <source>
        <strain evidence="1">UCB-OBI-ISO-001</strain>
        <tissue evidence="1">Gonad</tissue>
    </source>
</reference>
<gene>
    <name evidence="1" type="ORF">OCBIM_22004675mg</name>
</gene>
<evidence type="ECO:0000313" key="1">
    <source>
        <dbReference type="EMBL" id="KOF93349.1"/>
    </source>
</evidence>
<dbReference type="EMBL" id="KQ417196">
    <property type="protein sequence ID" value="KOF93349.1"/>
    <property type="molecule type" value="Genomic_DNA"/>
</dbReference>
<protein>
    <submittedName>
        <fullName evidence="1">Uncharacterized protein</fullName>
    </submittedName>
</protein>
<dbReference type="AlphaFoldDB" id="A0A0L8HVX9"/>
<organism evidence="1">
    <name type="scientific">Octopus bimaculoides</name>
    <name type="common">California two-spotted octopus</name>
    <dbReference type="NCBI Taxonomy" id="37653"/>
    <lineage>
        <taxon>Eukaryota</taxon>
        <taxon>Metazoa</taxon>
        <taxon>Spiralia</taxon>
        <taxon>Lophotrochozoa</taxon>
        <taxon>Mollusca</taxon>
        <taxon>Cephalopoda</taxon>
        <taxon>Coleoidea</taxon>
        <taxon>Octopodiformes</taxon>
        <taxon>Octopoda</taxon>
        <taxon>Incirrata</taxon>
        <taxon>Octopodidae</taxon>
        <taxon>Octopus</taxon>
    </lineage>
</organism>